<accession>A0A8J2LNN5</accession>
<keyword evidence="3" id="KW-1185">Reference proteome</keyword>
<dbReference type="Proteomes" id="UP000708208">
    <property type="component" value="Unassembled WGS sequence"/>
</dbReference>
<sequence length="60" mass="6505">MCTGLCTLVGVDSVRQLPLQVLFLTGFMAGGGMTEEERNGRRGVENEQNQSSPFAIDSEK</sequence>
<dbReference type="AlphaFoldDB" id="A0A8J2LNN5"/>
<feature type="non-terminal residue" evidence="2">
    <location>
        <position position="60"/>
    </location>
</feature>
<feature type="compositionally biased region" description="Basic and acidic residues" evidence="1">
    <location>
        <begin position="35"/>
        <end position="45"/>
    </location>
</feature>
<organism evidence="2 3">
    <name type="scientific">Allacma fusca</name>
    <dbReference type="NCBI Taxonomy" id="39272"/>
    <lineage>
        <taxon>Eukaryota</taxon>
        <taxon>Metazoa</taxon>
        <taxon>Ecdysozoa</taxon>
        <taxon>Arthropoda</taxon>
        <taxon>Hexapoda</taxon>
        <taxon>Collembola</taxon>
        <taxon>Symphypleona</taxon>
        <taxon>Sminthuridae</taxon>
        <taxon>Allacma</taxon>
    </lineage>
</organism>
<protein>
    <submittedName>
        <fullName evidence="2">Uncharacterized protein</fullName>
    </submittedName>
</protein>
<reference evidence="2" key="1">
    <citation type="submission" date="2021-06" db="EMBL/GenBank/DDBJ databases">
        <authorList>
            <person name="Hodson N. C."/>
            <person name="Mongue J. A."/>
            <person name="Jaron S. K."/>
        </authorList>
    </citation>
    <scope>NUCLEOTIDE SEQUENCE</scope>
</reference>
<evidence type="ECO:0000313" key="2">
    <source>
        <dbReference type="EMBL" id="CAG7826429.1"/>
    </source>
</evidence>
<proteinExistence type="predicted"/>
<feature type="region of interest" description="Disordered" evidence="1">
    <location>
        <begin position="32"/>
        <end position="60"/>
    </location>
</feature>
<evidence type="ECO:0000313" key="3">
    <source>
        <dbReference type="Proteomes" id="UP000708208"/>
    </source>
</evidence>
<evidence type="ECO:0000256" key="1">
    <source>
        <dbReference type="SAM" id="MobiDB-lite"/>
    </source>
</evidence>
<name>A0A8J2LNN5_9HEXA</name>
<comment type="caution">
    <text evidence="2">The sequence shown here is derived from an EMBL/GenBank/DDBJ whole genome shotgun (WGS) entry which is preliminary data.</text>
</comment>
<gene>
    <name evidence="2" type="ORF">AFUS01_LOCUS36482</name>
</gene>
<dbReference type="EMBL" id="CAJVCH010539746">
    <property type="protein sequence ID" value="CAG7826429.1"/>
    <property type="molecule type" value="Genomic_DNA"/>
</dbReference>